<dbReference type="Proteomes" id="UP000509441">
    <property type="component" value="Chromosome"/>
</dbReference>
<sequence>MNKNREMKRFAVTVFSVLLLSMTYSGNFEIFASTVQQEKQDIINQLENIKNDDNISKKSKKNLELAIKKLEKSLNSEYWKDESTINFKHGKKVLNADQQAIKKLENILKDKKLSNEIKDEIKNININITQLDKSLVENAINELEEIIMSDKGVKKIEKAIEKIDKGNVLLEDEKYSQALKNYVKAWDQIKKALKDPNFKKLKLIHLEGSADLDYDGDNDIYLKILKPKKPNKPYEVDIKMTSECLKGNTVDTAGLKIGFSAPVKHSTESFHEEFDMTNEWFKKYDPDGQINTVVIDSVSTYSQFPETGDNFIQTNSETMENSFDLIPSSPMLDEQESWEGKFQFTGQSGDYHIVIFTPTIPAGEPIICNALASFTIDTTFE</sequence>
<gene>
    <name evidence="1" type="ORF">C5F49_03545</name>
</gene>
<dbReference type="GeneID" id="56061003"/>
<name>A0A7D5M157_9ARCH</name>
<dbReference type="KEGG" id="nox:C5F49_03545"/>
<dbReference type="OrthoDB" id="8162at2157"/>
<organism evidence="1 2">
    <name type="scientific">Nitrosopumilus oxyclinae</name>
    <dbReference type="NCBI Taxonomy" id="1959104"/>
    <lineage>
        <taxon>Archaea</taxon>
        <taxon>Nitrososphaerota</taxon>
        <taxon>Nitrososphaeria</taxon>
        <taxon>Nitrosopumilales</taxon>
        <taxon>Nitrosopumilaceae</taxon>
        <taxon>Nitrosopumilus</taxon>
    </lineage>
</organism>
<protein>
    <submittedName>
        <fullName evidence="1">Uncharacterized protein</fullName>
    </submittedName>
</protein>
<evidence type="ECO:0000313" key="2">
    <source>
        <dbReference type="Proteomes" id="UP000509441"/>
    </source>
</evidence>
<dbReference type="AlphaFoldDB" id="A0A7D5M157"/>
<evidence type="ECO:0000313" key="1">
    <source>
        <dbReference type="EMBL" id="QLH04493.1"/>
    </source>
</evidence>
<proteinExistence type="predicted"/>
<dbReference type="EMBL" id="CP026994">
    <property type="protein sequence ID" value="QLH04493.1"/>
    <property type="molecule type" value="Genomic_DNA"/>
</dbReference>
<dbReference type="RefSeq" id="WP_179363385.1">
    <property type="nucleotide sequence ID" value="NZ_CP026994.1"/>
</dbReference>
<keyword evidence="2" id="KW-1185">Reference proteome</keyword>
<reference evidence="1 2" key="1">
    <citation type="submission" date="2018-02" db="EMBL/GenBank/DDBJ databases">
        <title>Complete genome of Nitrosopumilus oxyclinae HCE1.</title>
        <authorList>
            <person name="Qin W."/>
            <person name="Zheng Y."/>
            <person name="Stahl D.A."/>
        </authorList>
    </citation>
    <scope>NUCLEOTIDE SEQUENCE [LARGE SCALE GENOMIC DNA]</scope>
    <source>
        <strain evidence="1 2">HCE1</strain>
    </source>
</reference>
<accession>A0A7D5M157</accession>